<dbReference type="PROSITE" id="PS00211">
    <property type="entry name" value="ABC_TRANSPORTER_1"/>
    <property type="match status" value="1"/>
</dbReference>
<keyword evidence="7 9" id="KW-1133">Transmembrane helix</keyword>
<accession>A0A9X3WFC2</accession>
<feature type="transmembrane region" description="Helical" evidence="9">
    <location>
        <begin position="272"/>
        <end position="294"/>
    </location>
</feature>
<evidence type="ECO:0000313" key="13">
    <source>
        <dbReference type="Proteomes" id="UP001145069"/>
    </source>
</evidence>
<dbReference type="GO" id="GO:0005524">
    <property type="term" value="F:ATP binding"/>
    <property type="evidence" value="ECO:0007669"/>
    <property type="project" value="UniProtKB-KW"/>
</dbReference>
<keyword evidence="13" id="KW-1185">Reference proteome</keyword>
<organism evidence="12 13">
    <name type="scientific">Aquibacillus salsiterrae</name>
    <dbReference type="NCBI Taxonomy" id="2950439"/>
    <lineage>
        <taxon>Bacteria</taxon>
        <taxon>Bacillati</taxon>
        <taxon>Bacillota</taxon>
        <taxon>Bacilli</taxon>
        <taxon>Bacillales</taxon>
        <taxon>Bacillaceae</taxon>
        <taxon>Aquibacillus</taxon>
    </lineage>
</organism>
<dbReference type="InterPro" id="IPR027417">
    <property type="entry name" value="P-loop_NTPase"/>
</dbReference>
<evidence type="ECO:0000256" key="6">
    <source>
        <dbReference type="ARBA" id="ARBA00022840"/>
    </source>
</evidence>
<dbReference type="GO" id="GO:0015421">
    <property type="term" value="F:ABC-type oligopeptide transporter activity"/>
    <property type="evidence" value="ECO:0007669"/>
    <property type="project" value="TreeGrafter"/>
</dbReference>
<dbReference type="Gene3D" id="3.40.50.300">
    <property type="entry name" value="P-loop containing nucleotide triphosphate hydrolases"/>
    <property type="match status" value="1"/>
</dbReference>
<keyword evidence="2" id="KW-0813">Transport</keyword>
<gene>
    <name evidence="12" type="ORF">NC799_03680</name>
</gene>
<dbReference type="Pfam" id="PF00664">
    <property type="entry name" value="ABC_membrane"/>
    <property type="match status" value="1"/>
</dbReference>
<dbReference type="InterPro" id="IPR036640">
    <property type="entry name" value="ABC1_TM_sf"/>
</dbReference>
<dbReference type="EMBL" id="JAMQKC010000002">
    <property type="protein sequence ID" value="MDC3416011.1"/>
    <property type="molecule type" value="Genomic_DNA"/>
</dbReference>
<dbReference type="Gene3D" id="1.20.1560.10">
    <property type="entry name" value="ABC transporter type 1, transmembrane domain"/>
    <property type="match status" value="1"/>
</dbReference>
<dbReference type="PANTHER" id="PTHR43394">
    <property type="entry name" value="ATP-DEPENDENT PERMEASE MDL1, MITOCHONDRIAL"/>
    <property type="match status" value="1"/>
</dbReference>
<dbReference type="InterPro" id="IPR003593">
    <property type="entry name" value="AAA+_ATPase"/>
</dbReference>
<keyword evidence="4 9" id="KW-0812">Transmembrane</keyword>
<sequence>MKDFLKIKSFFMPYKRYFVCAFLALMVTTCVSVAAPLLLKYLVDDVILEEQYHLVPMVSLAVIGVAIVQGVFSYLYQYQGQWFGIKTVYDLRNTLYQKLQYLSLGYYSSAKTGDLMARLTGDVEKIRTFLSGGIFNLLKTFFLFIAGLAVMSIYSIKLTLVTFVVLGLLIALSYRFQKVVRPSFRTIRKSVADLTTIIQENIMGIRTVKSFGHEDFEVDKFAKYNHGFKDAQLNSAQIWSRYFPVMEMLGGFCVVILLGYGGLLVLGDELSIGALAAFFSIIWLVITPLTNIGFSINQFMESVTSAERLNELLELKEEIRTNSDPLPLVDESTDINLKNVSFGYKESNDTLSDINLHAFSGKTVGIIGATGSGKSSIIQLLFRGYDTTEGAVYVNGTDARKLPLPNLRRKIGVVMQEPFIFSASIRDNIAYGNPYASMDKIIEVAKLADAHEFISELPNGYDTVVGERGLGLSGGQKQRISIARALLIEPEILVLDDATSALDMETEYQILSNLKAMDRKQTIFIIAHRISSLKNADEIIVLDKGKIVERGRHNRLLEQRGIYHKTYQVQHASQIESIQTQTKRSRAL</sequence>
<keyword evidence="8 9" id="KW-0472">Membrane</keyword>
<evidence type="ECO:0000313" key="12">
    <source>
        <dbReference type="EMBL" id="MDC3416011.1"/>
    </source>
</evidence>
<comment type="caution">
    <text evidence="12">The sequence shown here is derived from an EMBL/GenBank/DDBJ whole genome shotgun (WGS) entry which is preliminary data.</text>
</comment>
<evidence type="ECO:0000256" key="1">
    <source>
        <dbReference type="ARBA" id="ARBA00004651"/>
    </source>
</evidence>
<evidence type="ECO:0000256" key="8">
    <source>
        <dbReference type="ARBA" id="ARBA00023136"/>
    </source>
</evidence>
<feature type="domain" description="ABC transmembrane type-1" evidence="11">
    <location>
        <begin position="21"/>
        <end position="301"/>
    </location>
</feature>
<proteinExistence type="predicted"/>
<dbReference type="Proteomes" id="UP001145069">
    <property type="component" value="Unassembled WGS sequence"/>
</dbReference>
<evidence type="ECO:0000259" key="10">
    <source>
        <dbReference type="PROSITE" id="PS50893"/>
    </source>
</evidence>
<dbReference type="InterPro" id="IPR039421">
    <property type="entry name" value="Type_1_exporter"/>
</dbReference>
<feature type="domain" description="ABC transporter" evidence="10">
    <location>
        <begin position="335"/>
        <end position="569"/>
    </location>
</feature>
<dbReference type="GO" id="GO:0005886">
    <property type="term" value="C:plasma membrane"/>
    <property type="evidence" value="ECO:0007669"/>
    <property type="project" value="UniProtKB-SubCell"/>
</dbReference>
<dbReference type="RefSeq" id="WP_272444993.1">
    <property type="nucleotide sequence ID" value="NZ_JAMQKC010000002.1"/>
</dbReference>
<dbReference type="PANTHER" id="PTHR43394:SF1">
    <property type="entry name" value="ATP-BINDING CASSETTE SUB-FAMILY B MEMBER 10, MITOCHONDRIAL"/>
    <property type="match status" value="1"/>
</dbReference>
<protein>
    <submittedName>
        <fullName evidence="12">ABC transporter ATP-binding protein/permease</fullName>
    </submittedName>
</protein>
<dbReference type="InterPro" id="IPR011527">
    <property type="entry name" value="ABC1_TM_dom"/>
</dbReference>
<dbReference type="AlphaFoldDB" id="A0A9X3WFC2"/>
<dbReference type="SMART" id="SM00382">
    <property type="entry name" value="AAA"/>
    <property type="match status" value="1"/>
</dbReference>
<dbReference type="SUPFAM" id="SSF52540">
    <property type="entry name" value="P-loop containing nucleoside triphosphate hydrolases"/>
    <property type="match status" value="1"/>
</dbReference>
<evidence type="ECO:0000256" key="2">
    <source>
        <dbReference type="ARBA" id="ARBA00022448"/>
    </source>
</evidence>
<evidence type="ECO:0000256" key="5">
    <source>
        <dbReference type="ARBA" id="ARBA00022741"/>
    </source>
</evidence>
<comment type="subcellular location">
    <subcellularLocation>
        <location evidence="1">Cell membrane</location>
        <topology evidence="1">Multi-pass membrane protein</topology>
    </subcellularLocation>
</comment>
<dbReference type="InterPro" id="IPR017871">
    <property type="entry name" value="ABC_transporter-like_CS"/>
</dbReference>
<keyword evidence="5" id="KW-0547">Nucleotide-binding</keyword>
<feature type="transmembrane region" description="Helical" evidence="9">
    <location>
        <begin position="134"/>
        <end position="154"/>
    </location>
</feature>
<evidence type="ECO:0000256" key="3">
    <source>
        <dbReference type="ARBA" id="ARBA00022475"/>
    </source>
</evidence>
<feature type="transmembrane region" description="Helical" evidence="9">
    <location>
        <begin position="58"/>
        <end position="76"/>
    </location>
</feature>
<name>A0A9X3WFC2_9BACI</name>
<keyword evidence="3" id="KW-1003">Cell membrane</keyword>
<evidence type="ECO:0000256" key="4">
    <source>
        <dbReference type="ARBA" id="ARBA00022692"/>
    </source>
</evidence>
<keyword evidence="6 12" id="KW-0067">ATP-binding</keyword>
<feature type="transmembrane region" description="Helical" evidence="9">
    <location>
        <begin position="160"/>
        <end position="176"/>
    </location>
</feature>
<dbReference type="FunFam" id="3.40.50.300:FF:000221">
    <property type="entry name" value="Multidrug ABC transporter ATP-binding protein"/>
    <property type="match status" value="1"/>
</dbReference>
<evidence type="ECO:0000259" key="11">
    <source>
        <dbReference type="PROSITE" id="PS50929"/>
    </source>
</evidence>
<dbReference type="CDD" id="cd18542">
    <property type="entry name" value="ABC_6TM_YknU_like"/>
    <property type="match status" value="1"/>
</dbReference>
<evidence type="ECO:0000256" key="9">
    <source>
        <dbReference type="SAM" id="Phobius"/>
    </source>
</evidence>
<reference evidence="12" key="1">
    <citation type="submission" date="2022-06" db="EMBL/GenBank/DDBJ databases">
        <title>Aquibacillus sp. a new bacterium isolated from soil saline samples.</title>
        <authorList>
            <person name="Galisteo C."/>
            <person name="De La Haba R."/>
            <person name="Sanchez-Porro C."/>
            <person name="Ventosa A."/>
        </authorList>
    </citation>
    <scope>NUCLEOTIDE SEQUENCE</scope>
    <source>
        <strain evidence="12">3ASR75-54</strain>
    </source>
</reference>
<dbReference type="InterPro" id="IPR003439">
    <property type="entry name" value="ABC_transporter-like_ATP-bd"/>
</dbReference>
<dbReference type="PROSITE" id="PS50893">
    <property type="entry name" value="ABC_TRANSPORTER_2"/>
    <property type="match status" value="1"/>
</dbReference>
<dbReference type="PROSITE" id="PS50929">
    <property type="entry name" value="ABC_TM1F"/>
    <property type="match status" value="1"/>
</dbReference>
<dbReference type="Pfam" id="PF00005">
    <property type="entry name" value="ABC_tran"/>
    <property type="match status" value="1"/>
</dbReference>
<feature type="transmembrane region" description="Helical" evidence="9">
    <location>
        <begin position="248"/>
        <end position="266"/>
    </location>
</feature>
<evidence type="ECO:0000256" key="7">
    <source>
        <dbReference type="ARBA" id="ARBA00022989"/>
    </source>
</evidence>
<dbReference type="GO" id="GO:0016887">
    <property type="term" value="F:ATP hydrolysis activity"/>
    <property type="evidence" value="ECO:0007669"/>
    <property type="project" value="InterPro"/>
</dbReference>
<dbReference type="SUPFAM" id="SSF90123">
    <property type="entry name" value="ABC transporter transmembrane region"/>
    <property type="match status" value="1"/>
</dbReference>